<dbReference type="PANTHER" id="PTHR10378">
    <property type="entry name" value="LIM DOMAIN-BINDING PROTEIN"/>
    <property type="match status" value="1"/>
</dbReference>
<feature type="region of interest" description="Disordered" evidence="1">
    <location>
        <begin position="1"/>
        <end position="58"/>
    </location>
</feature>
<feature type="compositionally biased region" description="Basic residues" evidence="1">
    <location>
        <begin position="511"/>
        <end position="520"/>
    </location>
</feature>
<evidence type="ECO:0000256" key="1">
    <source>
        <dbReference type="SAM" id="MobiDB-lite"/>
    </source>
</evidence>
<sequence>MSTESPYNAGLHSAHEVNTNPRMQQQQQQAQLLFRQRQLQQQQQRTLPPTPTLSSQGSPAFSQLAQVIPSSVPIKPVMTTTEQRTSSMGQAVLRLLQFRDQLSPGDQAQDLMFWKSFVDDFFTTTATMKIGLLDNTTQQRIEFDITQNLIARYFYTYYQCDLDSIQLTTDQTMEYFLPNGMMLECPRSSLIHRYNNGTMVILSGELSVLFHSDPNDGVLKIHQWKFMCNQHDEYIARSKLVSVDINAVSKKKLKLTSKSPTFQTPSTLVNHYGIPDRILELLRMIDVSNRLSEVAFFSLVTGLNPKDSLSAMSFNINQKMTHLYPEDQKQQPQVQLKQKQKQETVPPPEIINSPLLTTDILSLLPNTSSPFDNTLPSTTPTPTMIQGTIPTQQQVMTPQTMINSPQIMVNTPNTMPPGTIPNNMNPMSIQPIPSQGIPHPQQSVQFMQQQAAMQRYYQQQSLRMQHQQQALQIQQRQAMQRLQPPQIEPHVPAEVRKRKASIPKENNNKKPATKKSKKQL</sequence>
<feature type="compositionally biased region" description="Low complexity" evidence="1">
    <location>
        <begin position="24"/>
        <end position="47"/>
    </location>
</feature>
<dbReference type="InterPro" id="IPR029005">
    <property type="entry name" value="LIM-bd/SEUSS"/>
</dbReference>
<protein>
    <recommendedName>
        <fullName evidence="4">LIM-domain binding protein</fullName>
    </recommendedName>
</protein>
<feature type="compositionally biased region" description="Low complexity" evidence="1">
    <location>
        <begin position="475"/>
        <end position="485"/>
    </location>
</feature>
<keyword evidence="3" id="KW-1185">Reference proteome</keyword>
<reference evidence="2 3" key="1">
    <citation type="submission" date="2024-04" db="EMBL/GenBank/DDBJ databases">
        <title>genome sequences of Mucor flavus KT1a and Helicostylum pulchrum KT1b strains isolated from the surface of a dry-aged beef.</title>
        <authorList>
            <person name="Toyotome T."/>
            <person name="Hosono M."/>
            <person name="Torimaru M."/>
            <person name="Fukuda K."/>
            <person name="Mikami N."/>
        </authorList>
    </citation>
    <scope>NUCLEOTIDE SEQUENCE [LARGE SCALE GENOMIC DNA]</scope>
    <source>
        <strain evidence="2 3">KT1a</strain>
    </source>
</reference>
<dbReference type="EMBL" id="BAABUK010000008">
    <property type="protein sequence ID" value="GAA5810665.1"/>
    <property type="molecule type" value="Genomic_DNA"/>
</dbReference>
<feature type="region of interest" description="Disordered" evidence="1">
    <location>
        <begin position="475"/>
        <end position="520"/>
    </location>
</feature>
<accession>A0ABP9YV15</accession>
<evidence type="ECO:0000313" key="3">
    <source>
        <dbReference type="Proteomes" id="UP001473302"/>
    </source>
</evidence>
<proteinExistence type="predicted"/>
<gene>
    <name evidence="2" type="ORF">MFLAVUS_004091</name>
</gene>
<name>A0ABP9YV15_9FUNG</name>
<comment type="caution">
    <text evidence="2">The sequence shown here is derived from an EMBL/GenBank/DDBJ whole genome shotgun (WGS) entry which is preliminary data.</text>
</comment>
<evidence type="ECO:0008006" key="4">
    <source>
        <dbReference type="Google" id="ProtNLM"/>
    </source>
</evidence>
<dbReference type="Proteomes" id="UP001473302">
    <property type="component" value="Unassembled WGS sequence"/>
</dbReference>
<evidence type="ECO:0000313" key="2">
    <source>
        <dbReference type="EMBL" id="GAA5810665.1"/>
    </source>
</evidence>
<organism evidence="2 3">
    <name type="scientific">Mucor flavus</name>
    <dbReference type="NCBI Taxonomy" id="439312"/>
    <lineage>
        <taxon>Eukaryota</taxon>
        <taxon>Fungi</taxon>
        <taxon>Fungi incertae sedis</taxon>
        <taxon>Mucoromycota</taxon>
        <taxon>Mucoromycotina</taxon>
        <taxon>Mucoromycetes</taxon>
        <taxon>Mucorales</taxon>
        <taxon>Mucorineae</taxon>
        <taxon>Mucoraceae</taxon>
        <taxon>Mucor</taxon>
    </lineage>
</organism>
<dbReference type="Pfam" id="PF01803">
    <property type="entry name" value="LIM_bind"/>
    <property type="match status" value="1"/>
</dbReference>